<dbReference type="Pfam" id="PF03888">
    <property type="entry name" value="MucB_RseB"/>
    <property type="match status" value="1"/>
</dbReference>
<organism evidence="8 9">
    <name type="scientific">Thalassolituus marinus</name>
    <dbReference type="NCBI Taxonomy" id="671053"/>
    <lineage>
        <taxon>Bacteria</taxon>
        <taxon>Pseudomonadati</taxon>
        <taxon>Pseudomonadota</taxon>
        <taxon>Gammaproteobacteria</taxon>
        <taxon>Oceanospirillales</taxon>
        <taxon>Oceanospirillaceae</taxon>
        <taxon>Thalassolituus</taxon>
    </lineage>
</organism>
<sequence>MRRWLLLSLLVPVLTGHAAEQGASEWLERMSKAFRESSYQGVLIFGNDRQWQTLSVSHALINNTEYEKFRHLTGIPREIIRRGDETTCIHPGEHSTRLDTALPVPLVGYDGGSDIGAVYEFQMREVSRVAGRYAQHIRVIPQDNFRYGYNLWLDQETGLLLRSELVNLQQQVLERFQFADINIGLNLTEDDFSPQGDGHTLAQHRHETINETPAEAVNWVPAWVPQGFQLASAGQVAVEPGNEDDAQPLRLMYSDGLASFTLFVDPAGAEGLPEIVSQWGATSAAVRYLTHDKLRYRITAVGELPSDAILKIAGSVAYQAVESK</sequence>
<dbReference type="InterPro" id="IPR005588">
    <property type="entry name" value="MucB_RseB"/>
</dbReference>
<dbReference type="InterPro" id="IPR033434">
    <property type="entry name" value="MucB/RseB_N"/>
</dbReference>
<dbReference type="Gene3D" id="2.50.20.10">
    <property type="entry name" value="Lipoprotein localisation LolA/LolB/LppX"/>
    <property type="match status" value="1"/>
</dbReference>
<dbReference type="CDD" id="cd16327">
    <property type="entry name" value="RseB"/>
    <property type="match status" value="1"/>
</dbReference>
<keyword evidence="3 5" id="KW-0732">Signal</keyword>
<gene>
    <name evidence="8" type="ORF">I9W95_13750</name>
</gene>
<evidence type="ECO:0000313" key="8">
    <source>
        <dbReference type="EMBL" id="MCA6064673.1"/>
    </source>
</evidence>
<evidence type="ECO:0000256" key="1">
    <source>
        <dbReference type="ARBA" id="ARBA00004418"/>
    </source>
</evidence>
<dbReference type="PANTHER" id="PTHR38782">
    <property type="match status" value="1"/>
</dbReference>
<name>A0ABS7ZU62_9GAMM</name>
<protein>
    <submittedName>
        <fullName evidence="8">MucB/RseB C-terminal domain-containing protein</fullName>
    </submittedName>
</protein>
<feature type="chain" id="PRO_5047173887" evidence="5">
    <location>
        <begin position="19"/>
        <end position="324"/>
    </location>
</feature>
<dbReference type="InterPro" id="IPR033436">
    <property type="entry name" value="MucB/RseB_C"/>
</dbReference>
<feature type="signal peptide" evidence="5">
    <location>
        <begin position="1"/>
        <end position="18"/>
    </location>
</feature>
<evidence type="ECO:0000256" key="5">
    <source>
        <dbReference type="SAM" id="SignalP"/>
    </source>
</evidence>
<dbReference type="Proteomes" id="UP000714380">
    <property type="component" value="Unassembled WGS sequence"/>
</dbReference>
<evidence type="ECO:0000259" key="7">
    <source>
        <dbReference type="Pfam" id="PF17188"/>
    </source>
</evidence>
<dbReference type="Pfam" id="PF17188">
    <property type="entry name" value="MucB_RseB_C"/>
    <property type="match status" value="1"/>
</dbReference>
<feature type="domain" description="MucB/RseB C-terminal" evidence="7">
    <location>
        <begin position="215"/>
        <end position="316"/>
    </location>
</feature>
<evidence type="ECO:0000313" key="9">
    <source>
        <dbReference type="Proteomes" id="UP000714380"/>
    </source>
</evidence>
<evidence type="ECO:0000256" key="4">
    <source>
        <dbReference type="ARBA" id="ARBA00022764"/>
    </source>
</evidence>
<dbReference type="RefSeq" id="WP_225675875.1">
    <property type="nucleotide sequence ID" value="NZ_JAEDAH010000088.1"/>
</dbReference>
<comment type="caution">
    <text evidence="8">The sequence shown here is derived from an EMBL/GenBank/DDBJ whole genome shotgun (WGS) entry which is preliminary data.</text>
</comment>
<keyword evidence="9" id="KW-1185">Reference proteome</keyword>
<accession>A0ABS7ZU62</accession>
<dbReference type="PIRSF" id="PIRSF005427">
    <property type="entry name" value="RseB"/>
    <property type="match status" value="1"/>
</dbReference>
<reference evidence="8 9" key="1">
    <citation type="submission" date="2020-12" db="EMBL/GenBank/DDBJ databases">
        <title>Novel Thalassolituus-related marine hydrocarbonoclastic bacteria mediated algae-derived hydrocarbons mineralization in twilight zone of the northern South China Sea.</title>
        <authorList>
            <person name="Dong C."/>
        </authorList>
    </citation>
    <scope>NUCLEOTIDE SEQUENCE [LARGE SCALE GENOMIC DNA]</scope>
    <source>
        <strain evidence="8 9">IMCC1826</strain>
    </source>
</reference>
<proteinExistence type="inferred from homology"/>
<dbReference type="Gene3D" id="3.30.200.100">
    <property type="entry name" value="MucB/RseB, C-terminal domain"/>
    <property type="match status" value="1"/>
</dbReference>
<comment type="subcellular location">
    <subcellularLocation>
        <location evidence="1">Periplasm</location>
    </subcellularLocation>
</comment>
<evidence type="ECO:0000259" key="6">
    <source>
        <dbReference type="Pfam" id="PF03888"/>
    </source>
</evidence>
<comment type="similarity">
    <text evidence="2">Belongs to the RseB family.</text>
</comment>
<dbReference type="EMBL" id="JAEDAH010000088">
    <property type="protein sequence ID" value="MCA6064673.1"/>
    <property type="molecule type" value="Genomic_DNA"/>
</dbReference>
<keyword evidence="4" id="KW-0574">Periplasm</keyword>
<evidence type="ECO:0000256" key="3">
    <source>
        <dbReference type="ARBA" id="ARBA00022729"/>
    </source>
</evidence>
<feature type="domain" description="MucB/RseB N-terminal" evidence="6">
    <location>
        <begin position="23"/>
        <end position="194"/>
    </location>
</feature>
<dbReference type="InterPro" id="IPR038484">
    <property type="entry name" value="MucB/RseB_C_sf"/>
</dbReference>
<evidence type="ECO:0000256" key="2">
    <source>
        <dbReference type="ARBA" id="ARBA00008150"/>
    </source>
</evidence>
<dbReference type="PANTHER" id="PTHR38782:SF1">
    <property type="entry name" value="SIGMA-E FACTOR REGULATORY PROTEIN RSEB"/>
    <property type="match status" value="1"/>
</dbReference>